<dbReference type="EMBL" id="JANPWB010000006">
    <property type="protein sequence ID" value="KAJ1179325.1"/>
    <property type="molecule type" value="Genomic_DNA"/>
</dbReference>
<organism evidence="1 2">
    <name type="scientific">Pleurodeles waltl</name>
    <name type="common">Iberian ribbed newt</name>
    <dbReference type="NCBI Taxonomy" id="8319"/>
    <lineage>
        <taxon>Eukaryota</taxon>
        <taxon>Metazoa</taxon>
        <taxon>Chordata</taxon>
        <taxon>Craniata</taxon>
        <taxon>Vertebrata</taxon>
        <taxon>Euteleostomi</taxon>
        <taxon>Amphibia</taxon>
        <taxon>Batrachia</taxon>
        <taxon>Caudata</taxon>
        <taxon>Salamandroidea</taxon>
        <taxon>Salamandridae</taxon>
        <taxon>Pleurodelinae</taxon>
        <taxon>Pleurodeles</taxon>
    </lineage>
</organism>
<dbReference type="Proteomes" id="UP001066276">
    <property type="component" value="Chromosome 3_2"/>
</dbReference>
<gene>
    <name evidence="1" type="ORF">NDU88_004559</name>
</gene>
<evidence type="ECO:0000313" key="2">
    <source>
        <dbReference type="Proteomes" id="UP001066276"/>
    </source>
</evidence>
<accession>A0AAV7TSX4</accession>
<dbReference type="AlphaFoldDB" id="A0AAV7TSX4"/>
<comment type="caution">
    <text evidence="1">The sequence shown here is derived from an EMBL/GenBank/DDBJ whole genome shotgun (WGS) entry which is preliminary data.</text>
</comment>
<name>A0AAV7TSX4_PLEWA</name>
<evidence type="ECO:0000313" key="1">
    <source>
        <dbReference type="EMBL" id="KAJ1179325.1"/>
    </source>
</evidence>
<proteinExistence type="predicted"/>
<reference evidence="1" key="1">
    <citation type="journal article" date="2022" name="bioRxiv">
        <title>Sequencing and chromosome-scale assembly of the giantPleurodeles waltlgenome.</title>
        <authorList>
            <person name="Brown T."/>
            <person name="Elewa A."/>
            <person name="Iarovenko S."/>
            <person name="Subramanian E."/>
            <person name="Araus A.J."/>
            <person name="Petzold A."/>
            <person name="Susuki M."/>
            <person name="Suzuki K.-i.T."/>
            <person name="Hayashi T."/>
            <person name="Toyoda A."/>
            <person name="Oliveira C."/>
            <person name="Osipova E."/>
            <person name="Leigh N.D."/>
            <person name="Simon A."/>
            <person name="Yun M.H."/>
        </authorList>
    </citation>
    <scope>NUCLEOTIDE SEQUENCE</scope>
    <source>
        <strain evidence="1">20211129_DDA</strain>
        <tissue evidence="1">Liver</tissue>
    </source>
</reference>
<protein>
    <submittedName>
        <fullName evidence="1">Uncharacterized protein</fullName>
    </submittedName>
</protein>
<sequence>MLPRGPGYSSARSPVSRDSTLTYEHMPVAVAWNQLEVCGEPHGKAIYLSACVEGDSDTGRQRGRAHFLNINVNEVTFSLSRAHDAAGRGCDPSTTSC</sequence>
<keyword evidence="2" id="KW-1185">Reference proteome</keyword>